<dbReference type="CDD" id="cd03280">
    <property type="entry name" value="ABC_MutS2"/>
    <property type="match status" value="1"/>
</dbReference>
<feature type="domain" description="Smr" evidence="11">
    <location>
        <begin position="710"/>
        <end position="785"/>
    </location>
</feature>
<dbReference type="Pfam" id="PF01713">
    <property type="entry name" value="Smr"/>
    <property type="match status" value="1"/>
</dbReference>
<dbReference type="GO" id="GO:0019843">
    <property type="term" value="F:rRNA binding"/>
    <property type="evidence" value="ECO:0007669"/>
    <property type="project" value="UniProtKB-UniRule"/>
</dbReference>
<evidence type="ECO:0000256" key="4">
    <source>
        <dbReference type="ARBA" id="ARBA00022759"/>
    </source>
</evidence>
<dbReference type="GO" id="GO:0030983">
    <property type="term" value="F:mismatched DNA binding"/>
    <property type="evidence" value="ECO:0007669"/>
    <property type="project" value="InterPro"/>
</dbReference>
<dbReference type="CDD" id="cd06503">
    <property type="entry name" value="ATP-synt_Fo_b"/>
    <property type="match status" value="1"/>
</dbReference>
<comment type="function">
    <text evidence="9">Acts as a ribosome collision sensor, splitting the ribosome into its 2 subunits. Detects stalled/collided 70S ribosomes which it binds and splits by an ATP-hydrolysis driven conformational change. Acts upstream of the ribosome quality control system (RQC), a ribosome-associated complex that mediates the extraction of incompletely synthesized nascent chains from stalled ribosomes and their subsequent degradation. Probably generates substrates for RQC.</text>
</comment>
<dbReference type="PROSITE" id="PS00486">
    <property type="entry name" value="DNA_MISMATCH_REPAIR_2"/>
    <property type="match status" value="1"/>
</dbReference>
<dbReference type="PIRSF" id="PIRSF005814">
    <property type="entry name" value="MutS_YshD"/>
    <property type="match status" value="1"/>
</dbReference>
<dbReference type="HAMAP" id="MF_00092">
    <property type="entry name" value="MutS2"/>
    <property type="match status" value="1"/>
</dbReference>
<keyword evidence="6 9" id="KW-0067">ATP-binding</keyword>
<dbReference type="AlphaFoldDB" id="A0A9N7JN75"/>
<dbReference type="EMBL" id="CP099799">
    <property type="protein sequence ID" value="USS02171.1"/>
    <property type="molecule type" value="Genomic_DNA"/>
</dbReference>
<name>A0A9N7JN75_CLOSE</name>
<dbReference type="GO" id="GO:0016887">
    <property type="term" value="F:ATP hydrolysis activity"/>
    <property type="evidence" value="ECO:0007669"/>
    <property type="project" value="InterPro"/>
</dbReference>
<dbReference type="SUPFAM" id="SSF160443">
    <property type="entry name" value="SMR domain-like"/>
    <property type="match status" value="1"/>
</dbReference>
<reference evidence="13" key="2">
    <citation type="submission" date="2022-06" db="EMBL/GenBank/DDBJ databases">
        <authorList>
            <person name="Holder M.E."/>
            <person name="Ajami N.J."/>
            <person name="Petrosino J.F."/>
        </authorList>
    </citation>
    <scope>NUCLEOTIDE SEQUENCE</scope>
    <source>
        <strain evidence="13">RMA 8861</strain>
    </source>
</reference>
<evidence type="ECO:0000256" key="3">
    <source>
        <dbReference type="ARBA" id="ARBA00022741"/>
    </source>
</evidence>
<keyword evidence="8 9" id="KW-0238">DNA-binding</keyword>
<evidence type="ECO:0000256" key="2">
    <source>
        <dbReference type="ARBA" id="ARBA00022730"/>
    </source>
</evidence>
<dbReference type="Proteomes" id="UP000280586">
    <property type="component" value="Chromosome"/>
</dbReference>
<dbReference type="InterPro" id="IPR027417">
    <property type="entry name" value="P-loop_NTPase"/>
</dbReference>
<dbReference type="GeneID" id="303561924"/>
<dbReference type="KEGG" id="csep:CP523_14640"/>
<dbReference type="PANTHER" id="PTHR48466">
    <property type="entry name" value="OS10G0509000 PROTEIN-RELATED"/>
    <property type="match status" value="1"/>
</dbReference>
<dbReference type="GO" id="GO:0072344">
    <property type="term" value="P:rescue of stalled ribosome"/>
    <property type="evidence" value="ECO:0007669"/>
    <property type="project" value="UniProtKB-UniRule"/>
</dbReference>
<dbReference type="InterPro" id="IPR036187">
    <property type="entry name" value="DNA_mismatch_repair_MutS_sf"/>
</dbReference>
<evidence type="ECO:0000256" key="6">
    <source>
        <dbReference type="ARBA" id="ARBA00022840"/>
    </source>
</evidence>
<evidence type="ECO:0000259" key="11">
    <source>
        <dbReference type="PROSITE" id="PS50828"/>
    </source>
</evidence>
<feature type="coiled-coil region" evidence="10">
    <location>
        <begin position="502"/>
        <end position="631"/>
    </location>
</feature>
<dbReference type="GO" id="GO:0006298">
    <property type="term" value="P:mismatch repair"/>
    <property type="evidence" value="ECO:0007669"/>
    <property type="project" value="InterPro"/>
</dbReference>
<dbReference type="GO" id="GO:0005524">
    <property type="term" value="F:ATP binding"/>
    <property type="evidence" value="ECO:0007669"/>
    <property type="project" value="UniProtKB-UniRule"/>
</dbReference>
<protein>
    <recommendedName>
        <fullName evidence="9">Endonuclease MutS2</fullName>
        <ecNumber evidence="9">3.1.-.-</ecNumber>
    </recommendedName>
    <alternativeName>
        <fullName evidence="9">Ribosome-associated protein quality control-upstream factor</fullName>
        <shortName evidence="9">RQC-upstream factor</shortName>
        <shortName evidence="9">RqcU</shortName>
        <ecNumber evidence="9">3.6.4.-</ecNumber>
    </alternativeName>
</protein>
<dbReference type="PANTHER" id="PTHR48466:SF2">
    <property type="entry name" value="OS10G0509000 PROTEIN"/>
    <property type="match status" value="1"/>
</dbReference>
<dbReference type="InterPro" id="IPR036063">
    <property type="entry name" value="Smr_dom_sf"/>
</dbReference>
<dbReference type="EMBL" id="CP023671">
    <property type="protein sequence ID" value="AYE35568.1"/>
    <property type="molecule type" value="Genomic_DNA"/>
</dbReference>
<comment type="function">
    <text evidence="9">Endonuclease that is involved in the suppression of homologous recombination and thus may have a key role in the control of bacterial genetic diversity.</text>
</comment>
<dbReference type="RefSeq" id="WP_066678864.1">
    <property type="nucleotide sequence ID" value="NZ_CABMIZ010000054.1"/>
</dbReference>
<keyword evidence="5 9" id="KW-0378">Hydrolase</keyword>
<comment type="subunit">
    <text evidence="9">Homodimer. Binds to stalled ribosomes, contacting rRNA.</text>
</comment>
<dbReference type="Proteomes" id="UP001055437">
    <property type="component" value="Chromosome"/>
</dbReference>
<dbReference type="Pfam" id="PF00488">
    <property type="entry name" value="MutS_V"/>
    <property type="match status" value="1"/>
</dbReference>
<sequence>MNDKSLRVLEFNKIKEKLKFYVVTSSGKEIVENLKPYNTAFEVRNKLKESSEALDILIRKGAPPFEGLFDVREALERAEKGGVLSPGQLLRIGGMFKCSRRFKEYISRSEEEISYPKLEDLAYILTPNKLLEDAIENAIISEDEISDKASSTLYNLRRNIKEKNSSVRDKINSIVRANAKYLQDSLYTMRGDRYVLPVKAEYKGAVQGLVHDQSSTGATLFIEPISLVNLNNEIRELKLKEQAEIERILMDLSERVLLNIEDAKSNGKILSELDFIFAKGKYASALNAICPEINENKDFDIIQGRHPLIDPKVVVPSDIYIGKDFNTLMITGPNTGGKTVTLKTVGLLHLMALSGLLIPAKDGSVIGFFTKIFADIGDEQSIEQSLSTFSSHMTNIVNIMQEIDENSLVLFDELGSGTDPVEGAGLAVAILDTLRNKGARQIATTHYSELKGYALKTPGIENASVEFDVETLRPTYRLLIGIPGKSNAFQISKRLGLREDVIEKAKNYISEENLQFEDLIRELQEKSIIANRDAREAKRIKNEAEEIKKKYNEKLKRLEEVRDKAYEDARRDAKNIISKAKDEADEILKAMRELEKLGIEQGGRKRLEEERRKLKEALEEREASLVKMRENQGESIEKVTLGMDAFLPSLNQKVVIVSMPDSKGEVQVEAGIMKINVKLKDLRKVNETPKKKEKKKREVKLNLKSIDSRIDLRGMDSEEACFRTDKYLDEAYMANLGEVVIVHGKGTGVLRKAINDMLKRHPHVKSYRLGVYGEGGDGVTIVTLK</sequence>
<dbReference type="InterPro" id="IPR002625">
    <property type="entry name" value="Smr_dom"/>
</dbReference>
<keyword evidence="2 9" id="KW-0699">rRNA-binding</keyword>
<evidence type="ECO:0000313" key="15">
    <source>
        <dbReference type="Proteomes" id="UP001055437"/>
    </source>
</evidence>
<evidence type="ECO:0000256" key="8">
    <source>
        <dbReference type="ARBA" id="ARBA00023125"/>
    </source>
</evidence>
<dbReference type="InterPro" id="IPR005747">
    <property type="entry name" value="MutS2"/>
</dbReference>
<dbReference type="FunFam" id="3.40.50.300:FF:000830">
    <property type="entry name" value="Endonuclease MutS2"/>
    <property type="match status" value="1"/>
</dbReference>
<evidence type="ECO:0000256" key="9">
    <source>
        <dbReference type="HAMAP-Rule" id="MF_00092"/>
    </source>
</evidence>
<keyword evidence="15" id="KW-1185">Reference proteome</keyword>
<dbReference type="GO" id="GO:0043023">
    <property type="term" value="F:ribosomal large subunit binding"/>
    <property type="evidence" value="ECO:0007669"/>
    <property type="project" value="UniProtKB-UniRule"/>
</dbReference>
<dbReference type="FunFam" id="3.30.1370.110:FF:000007">
    <property type="entry name" value="Endonuclease MutS2"/>
    <property type="match status" value="1"/>
</dbReference>
<dbReference type="GO" id="GO:0045910">
    <property type="term" value="P:negative regulation of DNA recombination"/>
    <property type="evidence" value="ECO:0007669"/>
    <property type="project" value="InterPro"/>
</dbReference>
<keyword evidence="7 9" id="KW-0694">RNA-binding</keyword>
<dbReference type="SMART" id="SM00534">
    <property type="entry name" value="MUTSac"/>
    <property type="match status" value="1"/>
</dbReference>
<evidence type="ECO:0000313" key="13">
    <source>
        <dbReference type="EMBL" id="USS02171.1"/>
    </source>
</evidence>
<comment type="similarity">
    <text evidence="9">Belongs to the DNA mismatch repair MutS family. MutS2 subfamily.</text>
</comment>
<dbReference type="GO" id="GO:0140664">
    <property type="term" value="F:ATP-dependent DNA damage sensor activity"/>
    <property type="evidence" value="ECO:0007669"/>
    <property type="project" value="InterPro"/>
</dbReference>
<dbReference type="NCBIfam" id="TIGR01069">
    <property type="entry name" value="mutS2"/>
    <property type="match status" value="1"/>
</dbReference>
<dbReference type="OrthoDB" id="9808166at2"/>
<accession>A0A9N7JN75</accession>
<evidence type="ECO:0000256" key="5">
    <source>
        <dbReference type="ARBA" id="ARBA00022801"/>
    </source>
</evidence>
<dbReference type="EC" id="3.1.-.-" evidence="9"/>
<keyword evidence="3 9" id="KW-0547">Nucleotide-binding</keyword>
<proteinExistence type="inferred from homology"/>
<dbReference type="SMART" id="SM00463">
    <property type="entry name" value="SMR"/>
    <property type="match status" value="1"/>
</dbReference>
<feature type="binding site" evidence="9">
    <location>
        <begin position="332"/>
        <end position="339"/>
    </location>
    <ligand>
        <name>ATP</name>
        <dbReference type="ChEBI" id="CHEBI:30616"/>
    </ligand>
</feature>
<dbReference type="Gene3D" id="3.40.50.300">
    <property type="entry name" value="P-loop containing nucleotide triphosphate hydrolases"/>
    <property type="match status" value="1"/>
</dbReference>
<dbReference type="InterPro" id="IPR046893">
    <property type="entry name" value="MSSS"/>
</dbReference>
<reference evidence="12 14" key="1">
    <citation type="submission" date="2017-09" db="EMBL/GenBank/DDBJ databases">
        <authorList>
            <person name="Thomas P."/>
            <person name="Seyboldt C."/>
        </authorList>
    </citation>
    <scope>NUCLEOTIDE SEQUENCE [LARGE SCALE GENOMIC DNA]</scope>
    <source>
        <strain evidence="12 14">DSM 7534</strain>
    </source>
</reference>
<evidence type="ECO:0000313" key="12">
    <source>
        <dbReference type="EMBL" id="AYE35568.1"/>
    </source>
</evidence>
<evidence type="ECO:0000313" key="14">
    <source>
        <dbReference type="Proteomes" id="UP000280586"/>
    </source>
</evidence>
<dbReference type="GO" id="GO:0004519">
    <property type="term" value="F:endonuclease activity"/>
    <property type="evidence" value="ECO:0007669"/>
    <property type="project" value="UniProtKB-UniRule"/>
</dbReference>
<dbReference type="Gene3D" id="3.30.1370.110">
    <property type="match status" value="1"/>
</dbReference>
<keyword evidence="1 9" id="KW-0540">Nuclease</keyword>
<keyword evidence="4 9" id="KW-0255">Endonuclease</keyword>
<dbReference type="EC" id="3.6.4.-" evidence="9"/>
<evidence type="ECO:0000256" key="1">
    <source>
        <dbReference type="ARBA" id="ARBA00022722"/>
    </source>
</evidence>
<dbReference type="PROSITE" id="PS50828">
    <property type="entry name" value="SMR"/>
    <property type="match status" value="1"/>
</dbReference>
<dbReference type="SMART" id="SM00533">
    <property type="entry name" value="MUTSd"/>
    <property type="match status" value="1"/>
</dbReference>
<dbReference type="Pfam" id="PF20297">
    <property type="entry name" value="MSSS"/>
    <property type="match status" value="1"/>
</dbReference>
<dbReference type="SUPFAM" id="SSF52540">
    <property type="entry name" value="P-loop containing nucleoside triphosphate hydrolases"/>
    <property type="match status" value="1"/>
</dbReference>
<evidence type="ECO:0000256" key="10">
    <source>
        <dbReference type="SAM" id="Coils"/>
    </source>
</evidence>
<dbReference type="InterPro" id="IPR045076">
    <property type="entry name" value="MutS"/>
</dbReference>
<dbReference type="InterPro" id="IPR000432">
    <property type="entry name" value="DNA_mismatch_repair_MutS_C"/>
</dbReference>
<dbReference type="SUPFAM" id="SSF48334">
    <property type="entry name" value="DNA repair protein MutS, domain III"/>
    <property type="match status" value="1"/>
</dbReference>
<dbReference type="InterPro" id="IPR007696">
    <property type="entry name" value="DNA_mismatch_repair_MutS_core"/>
</dbReference>
<organism evidence="12 14">
    <name type="scientific">Clostridium septicum</name>
    <dbReference type="NCBI Taxonomy" id="1504"/>
    <lineage>
        <taxon>Bacteria</taxon>
        <taxon>Bacillati</taxon>
        <taxon>Bacillota</taxon>
        <taxon>Clostridia</taxon>
        <taxon>Eubacteriales</taxon>
        <taxon>Clostridiaceae</taxon>
        <taxon>Clostridium</taxon>
    </lineage>
</organism>
<gene>
    <name evidence="9" type="primary">mutS2</name>
    <name evidence="9" type="synonym">rqcU</name>
    <name evidence="12" type="ORF">CP523_14640</name>
    <name evidence="13" type="ORF">NH397_07065</name>
</gene>
<keyword evidence="10" id="KW-0175">Coiled coil</keyword>
<evidence type="ECO:0000256" key="7">
    <source>
        <dbReference type="ARBA" id="ARBA00022884"/>
    </source>
</evidence>